<evidence type="ECO:0000313" key="6">
    <source>
        <dbReference type="Proteomes" id="UP000037982"/>
    </source>
</evidence>
<dbReference type="SUPFAM" id="SSF52151">
    <property type="entry name" value="FabD/lysophospholipase-like"/>
    <property type="match status" value="1"/>
</dbReference>
<keyword evidence="3" id="KW-0012">Acyltransferase</keyword>
<protein>
    <recommendedName>
        <fullName evidence="4">Malonyl-CoA:ACP transacylase (MAT) domain-containing protein</fullName>
    </recommendedName>
</protein>
<dbReference type="InterPro" id="IPR016035">
    <property type="entry name" value="Acyl_Trfase/lysoPLipase"/>
</dbReference>
<evidence type="ECO:0000256" key="3">
    <source>
        <dbReference type="ARBA" id="ARBA00023315"/>
    </source>
</evidence>
<dbReference type="Gene3D" id="3.40.366.10">
    <property type="entry name" value="Malonyl-Coenzyme A Acyl Carrier Protein, domain 2"/>
    <property type="match status" value="1"/>
</dbReference>
<feature type="non-terminal residue" evidence="5">
    <location>
        <position position="168"/>
    </location>
</feature>
<dbReference type="Pfam" id="PF00698">
    <property type="entry name" value="Acyl_transf_1"/>
    <property type="match status" value="1"/>
</dbReference>
<organism evidence="5 6">
    <name type="scientific">Streptomyces chattanoogensis</name>
    <dbReference type="NCBI Taxonomy" id="66876"/>
    <lineage>
        <taxon>Bacteria</taxon>
        <taxon>Bacillati</taxon>
        <taxon>Actinomycetota</taxon>
        <taxon>Actinomycetes</taxon>
        <taxon>Kitasatosporales</taxon>
        <taxon>Streptomycetaceae</taxon>
        <taxon>Streptomyces</taxon>
    </lineage>
</organism>
<feature type="domain" description="Malonyl-CoA:ACP transacylase (MAT)" evidence="4">
    <location>
        <begin position="1"/>
        <end position="168"/>
    </location>
</feature>
<gene>
    <name evidence="5" type="ORF">ADL29_08305</name>
</gene>
<dbReference type="SUPFAM" id="SSF55048">
    <property type="entry name" value="Probable ACP-binding domain of malonyl-CoA ACP transacylase"/>
    <property type="match status" value="1"/>
</dbReference>
<feature type="non-terminal residue" evidence="5">
    <location>
        <position position="1"/>
    </location>
</feature>
<dbReference type="RefSeq" id="WP_157878429.1">
    <property type="nucleotide sequence ID" value="NZ_LGKG01000054.1"/>
</dbReference>
<name>A0A0N1JZ99_9ACTN</name>
<dbReference type="EMBL" id="LGKG01000054">
    <property type="protein sequence ID" value="KPC65188.1"/>
    <property type="molecule type" value="Genomic_DNA"/>
</dbReference>
<keyword evidence="2" id="KW-0511">Multifunctional enzyme</keyword>
<reference evidence="6" key="1">
    <citation type="submission" date="2015-07" db="EMBL/GenBank/DDBJ databases">
        <authorList>
            <person name="Ju K.-S."/>
            <person name="Doroghazi J.R."/>
            <person name="Metcalf W.W."/>
        </authorList>
    </citation>
    <scope>NUCLEOTIDE SEQUENCE [LARGE SCALE GENOMIC DNA]</scope>
    <source>
        <strain evidence="6">NRRL ISP-5002</strain>
    </source>
</reference>
<evidence type="ECO:0000256" key="1">
    <source>
        <dbReference type="ARBA" id="ARBA00022679"/>
    </source>
</evidence>
<dbReference type="PANTHER" id="PTHR43775">
    <property type="entry name" value="FATTY ACID SYNTHASE"/>
    <property type="match status" value="1"/>
</dbReference>
<evidence type="ECO:0000256" key="2">
    <source>
        <dbReference type="ARBA" id="ARBA00023268"/>
    </source>
</evidence>
<keyword evidence="1" id="KW-0808">Transferase</keyword>
<dbReference type="GO" id="GO:0004312">
    <property type="term" value="F:fatty acid synthase activity"/>
    <property type="evidence" value="ECO:0007669"/>
    <property type="project" value="TreeGrafter"/>
</dbReference>
<evidence type="ECO:0000313" key="5">
    <source>
        <dbReference type="EMBL" id="KPC65188.1"/>
    </source>
</evidence>
<dbReference type="GO" id="GO:0006633">
    <property type="term" value="P:fatty acid biosynthetic process"/>
    <property type="evidence" value="ECO:0007669"/>
    <property type="project" value="TreeGrafter"/>
</dbReference>
<dbReference type="SMART" id="SM00827">
    <property type="entry name" value="PKS_AT"/>
    <property type="match status" value="1"/>
</dbReference>
<dbReference type="PANTHER" id="PTHR43775:SF51">
    <property type="entry name" value="INACTIVE PHENOLPHTHIOCEROL SYNTHESIS POLYKETIDE SYNTHASE TYPE I PKS1-RELATED"/>
    <property type="match status" value="1"/>
</dbReference>
<dbReference type="InterPro" id="IPR014043">
    <property type="entry name" value="Acyl_transferase_dom"/>
</dbReference>
<keyword evidence="6" id="KW-1185">Reference proteome</keyword>
<comment type="caution">
    <text evidence="5">The sequence shown here is derived from an EMBL/GenBank/DDBJ whole genome shotgun (WGS) entry which is preliminary data.</text>
</comment>
<dbReference type="Proteomes" id="UP000037982">
    <property type="component" value="Unassembled WGS sequence"/>
</dbReference>
<accession>A0A0N1JZ99</accession>
<dbReference type="InterPro" id="IPR016036">
    <property type="entry name" value="Malonyl_transacylase_ACP-bd"/>
</dbReference>
<sequence length="168" mass="17576">TGFTQPALFAIEVALFRLAESLGVRPDFVAGHSIGEIAAAQVAGVFSLADACALVAARARLMQALPTGGAMVAVQATEEEAAARLVDGVSIAAVNGPESVVIAGGEPEVLRIAEEFADQGRRTRRLPVSHAFHSPLMEPMLEDFRRVAEGLSYEAPQIPLVSNVTGEV</sequence>
<dbReference type="InterPro" id="IPR050091">
    <property type="entry name" value="PKS_NRPS_Biosynth_Enz"/>
</dbReference>
<dbReference type="InterPro" id="IPR001227">
    <property type="entry name" value="Ac_transferase_dom_sf"/>
</dbReference>
<evidence type="ECO:0000259" key="4">
    <source>
        <dbReference type="SMART" id="SM00827"/>
    </source>
</evidence>
<proteinExistence type="predicted"/>
<dbReference type="AlphaFoldDB" id="A0A0N1JZ99"/>